<comment type="similarity">
    <text evidence="1">Belongs to the UPF0229 family.</text>
</comment>
<organism evidence="3 4">
    <name type="scientific">Azospirillum baldaniorum</name>
    <dbReference type="NCBI Taxonomy" id="1064539"/>
    <lineage>
        <taxon>Bacteria</taxon>
        <taxon>Pseudomonadati</taxon>
        <taxon>Pseudomonadota</taxon>
        <taxon>Alphaproteobacteria</taxon>
        <taxon>Rhodospirillales</taxon>
        <taxon>Azospirillaceae</taxon>
        <taxon>Azospirillum</taxon>
    </lineage>
</organism>
<dbReference type="EMBL" id="HE577327">
    <property type="protein sequence ID" value="CCC99113.1"/>
    <property type="molecule type" value="Genomic_DNA"/>
</dbReference>
<feature type="region of interest" description="Disordered" evidence="2">
    <location>
        <begin position="86"/>
        <end position="111"/>
    </location>
</feature>
<dbReference type="NCBIfam" id="NF003707">
    <property type="entry name" value="PRK05325.1-2"/>
    <property type="match status" value="1"/>
</dbReference>
<dbReference type="HAMAP" id="MF_01232">
    <property type="entry name" value="UPF0229"/>
    <property type="match status" value="1"/>
</dbReference>
<dbReference type="PANTHER" id="PTHR30510">
    <property type="entry name" value="UPF0229 PROTEIN YEAH"/>
    <property type="match status" value="1"/>
</dbReference>
<dbReference type="PANTHER" id="PTHR30510:SF2">
    <property type="entry name" value="UPF0229 PROTEIN YEAH"/>
    <property type="match status" value="1"/>
</dbReference>
<name>A0A9P1NNB7_9PROT</name>
<dbReference type="InterPro" id="IPR006698">
    <property type="entry name" value="UPF0229"/>
</dbReference>
<sequence length="431" mass="49233">MMNIIDRRLNPQGKSLANRQRFLRRAKEQVVKAVRDASGKRGIQDIENGEKVTISTGGVREPSFHRSGAGGVRDYVVPGNKEYVEGDTIARPESGGGRGGNEGSPDGEGDDDFRFVLSREEFLDIFLEDLELPDLVKQKVKQTESHSLTRAGYSVTGSPANLNLVRTMRNSLSRRIALKRPKPAEMLELEALLREAEDRGEDPEKLREMRDQLERHYLRSKRIPFIDPIDVRYNRFETVPKPIAQAVMFCLMDVSGSMTEHMKDLAKRFFMLLFLFLKRRYRSVDIVFIRHTHEAKEVDEDTFFYSTETGGTVVSTALEEMQRIVKERYPENEWNIYAAQASDGDNMSSDNARSAGLLRDGILPLCQYFAYIEVAAEHNMGLSALGRETELWRTYKTVQGPDLPIAMRRVRSRREIFPVFRDLFAREKAGA</sequence>
<evidence type="ECO:0000313" key="3">
    <source>
        <dbReference type="EMBL" id="CCC99113.1"/>
    </source>
</evidence>
<evidence type="ECO:0000313" key="4">
    <source>
        <dbReference type="Proteomes" id="UP000007319"/>
    </source>
</evidence>
<accession>A0A9P1NNB7</accession>
<evidence type="ECO:0000256" key="1">
    <source>
        <dbReference type="HAMAP-Rule" id="MF_01232"/>
    </source>
</evidence>
<dbReference type="AlphaFoldDB" id="A0A9P1NNB7"/>
<dbReference type="NCBIfam" id="NF003708">
    <property type="entry name" value="PRK05325.1-3"/>
    <property type="match status" value="1"/>
</dbReference>
<gene>
    <name evidence="3" type="ORF">AZOBR_180183</name>
</gene>
<evidence type="ECO:0000256" key="2">
    <source>
        <dbReference type="SAM" id="MobiDB-lite"/>
    </source>
</evidence>
<reference evidence="3 4" key="1">
    <citation type="journal article" date="2011" name="PLoS Genet.">
        <title>Azospirillum genomes reveal transition of bacteria from aquatic to terrestrial environments.</title>
        <authorList>
            <person name="Wisniewski-Dye F."/>
            <person name="Borziak K."/>
            <person name="Khalsa-Moyers G."/>
            <person name="Alexandre G."/>
            <person name="Sukharnikov L.O."/>
            <person name="Wuichet K."/>
            <person name="Hurst G.B."/>
            <person name="McDonald W.H."/>
            <person name="Robertson J.S."/>
            <person name="Barbe V."/>
            <person name="Calteau A."/>
            <person name="Rouy Z."/>
            <person name="Mangenot S."/>
            <person name="Prigent-Combaret C."/>
            <person name="Normand P."/>
            <person name="Boyer M."/>
            <person name="Siguier P."/>
            <person name="Dessaux Y."/>
            <person name="Elmerich C."/>
            <person name="Condemine G."/>
            <person name="Krishnen G."/>
            <person name="Kennedy I."/>
            <person name="Paterson A.H."/>
            <person name="Gonzalez V."/>
            <person name="Mavingui P."/>
            <person name="Zhulin I.B."/>
        </authorList>
    </citation>
    <scope>NUCLEOTIDE SEQUENCE [LARGE SCALE GENOMIC DNA]</scope>
    <source>
        <strain evidence="3 4">Sp245</strain>
    </source>
</reference>
<dbReference type="KEGG" id="abs:AZOBR_180183"/>
<proteinExistence type="inferred from homology"/>
<dbReference type="Proteomes" id="UP000007319">
    <property type="component" value="Chromosome"/>
</dbReference>
<dbReference type="Pfam" id="PF04285">
    <property type="entry name" value="DUF444"/>
    <property type="match status" value="1"/>
</dbReference>
<protein>
    <recommendedName>
        <fullName evidence="1">UPF0229 protein AZOBR_180183</fullName>
    </recommendedName>
</protein>
<keyword evidence="4" id="KW-1185">Reference proteome</keyword>